<dbReference type="AlphaFoldDB" id="A0AAV4M0Y6"/>
<organism evidence="2 3">
    <name type="scientific">Babesia caballi</name>
    <dbReference type="NCBI Taxonomy" id="5871"/>
    <lineage>
        <taxon>Eukaryota</taxon>
        <taxon>Sar</taxon>
        <taxon>Alveolata</taxon>
        <taxon>Apicomplexa</taxon>
        <taxon>Aconoidasida</taxon>
        <taxon>Piroplasmida</taxon>
        <taxon>Babesiidae</taxon>
        <taxon>Babesia</taxon>
    </lineage>
</organism>
<dbReference type="EMBL" id="BPLF01000005">
    <property type="protein sequence ID" value="GIX65562.1"/>
    <property type="molecule type" value="Genomic_DNA"/>
</dbReference>
<dbReference type="RefSeq" id="XP_067717631.1">
    <property type="nucleotide sequence ID" value="XM_067861530.1"/>
</dbReference>
<accession>A0AAV4M0Y6</accession>
<evidence type="ECO:0000313" key="2">
    <source>
        <dbReference type="EMBL" id="GIX65562.1"/>
    </source>
</evidence>
<keyword evidence="3" id="KW-1185">Reference proteome</keyword>
<evidence type="ECO:0000256" key="1">
    <source>
        <dbReference type="SAM" id="MobiDB-lite"/>
    </source>
</evidence>
<sequence length="887" mass="100098">MASAGSVLAMHKSYFCLLHLHDINLAITVALDHLKQSDDADLILTVLMEFISNYAFRDRSIGPDHVRSVFLQLMQSKNLVGLHRLLVKRHYDRARSLGLCNHTSGNRTAIRSGAVFIRPNGSQGLGAAWTRRKVNLSSGRSSITAAVPTATKRREGIERVQTGDEHTRRSIKRASHGDVEALKEQFNRNLVDCYGDKNMVYYSCEILHPFLQFSGSIGVSRVACMDFSVSGGQYGRIHEGCSVVEKAVDREGYITPTERQRHNAGEPLPAAYGQLCLTDDPWALMSRWRRQYTQLKCKMFQVCNMLFININVPFIAVDLFSRFFQKIVASTSAHVRRCLTYLFNRDQAAPQEEPRAHASPLTEDDVTMLFMLAANCLEIALNHHNGCPRFDIFSLFYFLVFVDSILTKTELKGSLGEALPSFTRLDDGGAVLQQKLDNGRHYLRRSLKYHHNLFKRELSHLAKELKKNRVLQVVNFHLVNCLEQLMLLWHGIFGLNLTLRIAPLLREATRSKGNVSTGKRSRCGHYGYDGPDGSGVMRCWTPSEERAAGCEDTKEAGCTDIFRRFIKRRRASEQRDVVNSQHTYPDDKDSVEGSCNNLSVEDSEGRPNDLDQANLFVTESTELSILLLHMLSCSSYIEILSGNGLFASPGCGLPASSLIASVTLRFVLDVYVKVTDEVITSILNKRLSRARAPHHDAAGAGYLTAFEGYMGDNYNLVDESTCVFYFLVLEIDWIFHKEGVYSGAEYAKHQRLMGSVLEVDEGIDRGSLGDAFAVHHRLYEQMAVLMLSGRPLHPCTSLCIEAFKSRVASWNTFDEVTVRRVRPEDEVSINREIMEIYYADIGKVRPCFNPYKSIFTTKYFAVTKDLIYRVKATLLLYYISYRHAAGL</sequence>
<dbReference type="GeneID" id="94197043"/>
<gene>
    <name evidence="2" type="ORF">BcabD6B2_49970</name>
</gene>
<protein>
    <submittedName>
        <fullName evidence="2">Anaphase-promoting complex subunit CDC26, putative</fullName>
    </submittedName>
</protein>
<name>A0AAV4M0Y6_BABCB</name>
<feature type="region of interest" description="Disordered" evidence="1">
    <location>
        <begin position="576"/>
        <end position="610"/>
    </location>
</feature>
<reference evidence="2 3" key="1">
    <citation type="submission" date="2021-06" db="EMBL/GenBank/DDBJ databases">
        <title>Genome sequence of Babesia caballi.</title>
        <authorList>
            <person name="Yamagishi J."/>
            <person name="Kidaka T."/>
            <person name="Ochi A."/>
        </authorList>
    </citation>
    <scope>NUCLEOTIDE SEQUENCE [LARGE SCALE GENOMIC DNA]</scope>
    <source>
        <strain evidence="2">USDA-D6B2</strain>
    </source>
</reference>
<evidence type="ECO:0000313" key="3">
    <source>
        <dbReference type="Proteomes" id="UP001497744"/>
    </source>
</evidence>
<comment type="caution">
    <text evidence="2">The sequence shown here is derived from an EMBL/GenBank/DDBJ whole genome shotgun (WGS) entry which is preliminary data.</text>
</comment>
<dbReference type="Proteomes" id="UP001497744">
    <property type="component" value="Unassembled WGS sequence"/>
</dbReference>
<proteinExistence type="predicted"/>